<dbReference type="AlphaFoldDB" id="A0A1U7M0S4"/>
<keyword evidence="1" id="KW-0812">Transmembrane</keyword>
<feature type="transmembrane region" description="Helical" evidence="1">
    <location>
        <begin position="325"/>
        <end position="347"/>
    </location>
</feature>
<dbReference type="Proteomes" id="UP000187166">
    <property type="component" value="Unassembled WGS sequence"/>
</dbReference>
<proteinExistence type="predicted"/>
<accession>A0A1U7M0S4</accession>
<dbReference type="InterPro" id="IPR027602">
    <property type="entry name" value="PGA_system"/>
</dbReference>
<dbReference type="EMBL" id="MJIH01000001">
    <property type="protein sequence ID" value="OLR65208.1"/>
    <property type="molecule type" value="Genomic_DNA"/>
</dbReference>
<name>A0A1U7M0S4_9FIRM</name>
<keyword evidence="1" id="KW-0472">Membrane</keyword>
<gene>
    <name evidence="2" type="ORF">BIV18_06615</name>
</gene>
<protein>
    <recommendedName>
        <fullName evidence="4">Poly-gamma-glutamate system protein</fullName>
    </recommendedName>
</protein>
<dbReference type="NCBIfam" id="TIGR04332">
    <property type="entry name" value="gamma_Glu_sys"/>
    <property type="match status" value="1"/>
</dbReference>
<organism evidence="2 3">
    <name type="scientific">Peptoniphilus porci</name>
    <dbReference type="NCBI Taxonomy" id="2652280"/>
    <lineage>
        <taxon>Bacteria</taxon>
        <taxon>Bacillati</taxon>
        <taxon>Bacillota</taxon>
        <taxon>Tissierellia</taxon>
        <taxon>Tissierellales</taxon>
        <taxon>Peptoniphilaceae</taxon>
        <taxon>Peptoniphilus</taxon>
    </lineage>
</organism>
<comment type="caution">
    <text evidence="2">The sequence shown here is derived from an EMBL/GenBank/DDBJ whole genome shotgun (WGS) entry which is preliminary data.</text>
</comment>
<evidence type="ECO:0000313" key="3">
    <source>
        <dbReference type="Proteomes" id="UP000187166"/>
    </source>
</evidence>
<evidence type="ECO:0008006" key="4">
    <source>
        <dbReference type="Google" id="ProtNLM"/>
    </source>
</evidence>
<reference evidence="2 3" key="1">
    <citation type="journal article" date="2016" name="Appl. Environ. Microbiol.">
        <title>Function and Phylogeny of Bacterial Butyryl Coenzyme A:Acetate Transferases and Their Diversity in the Proximal Colon of Swine.</title>
        <authorList>
            <person name="Trachsel J."/>
            <person name="Bayles D.O."/>
            <person name="Looft T."/>
            <person name="Levine U.Y."/>
            <person name="Allen H.K."/>
        </authorList>
    </citation>
    <scope>NUCLEOTIDE SEQUENCE [LARGE SCALE GENOMIC DNA]</scope>
    <source>
        <strain evidence="2 3">35-6-1</strain>
    </source>
</reference>
<dbReference type="STRING" id="1465756.BIV18_06615"/>
<keyword evidence="3" id="KW-1185">Reference proteome</keyword>
<sequence>MYTYKIKKLVYIIIFLIISMLIINSTKTCEKNDYYDTQILAANNMKKYSKAVKGYKIKNGLEIYDYDFYKTGLLGSPYNEFTTTLGNLEAKRTVTNPDIAALVVKIFNDANLKSGDKVSIALTGSFTGLNLACIAASEAMNLDITIISSMGASTYGSNQPQLTFPDIIDNLFNDGYIKENSSLVTLGGYDDVAYDIPDTIKNKVIENYKDRKLNIYINDNFNENVLKKIEVLNSNGNPSAFITIGGNFSFGDNDGSEIVLKEGILKKPKNLDPFSKNKGLINYYLNKNITTISFINIKKLMSDYGMPYDPWTWESTGKSSIYYKYSYNSFAIISVIILSTVYLIYFFKLRSCNEKIHKN</sequence>
<keyword evidence="1" id="KW-1133">Transmembrane helix</keyword>
<feature type="transmembrane region" description="Helical" evidence="1">
    <location>
        <begin position="9"/>
        <end position="26"/>
    </location>
</feature>
<evidence type="ECO:0000313" key="2">
    <source>
        <dbReference type="EMBL" id="OLR65208.1"/>
    </source>
</evidence>
<evidence type="ECO:0000256" key="1">
    <source>
        <dbReference type="SAM" id="Phobius"/>
    </source>
</evidence>